<organism evidence="1 2">
    <name type="scientific">Caerostris extrusa</name>
    <name type="common">Bark spider</name>
    <name type="synonym">Caerostris bankana</name>
    <dbReference type="NCBI Taxonomy" id="172846"/>
    <lineage>
        <taxon>Eukaryota</taxon>
        <taxon>Metazoa</taxon>
        <taxon>Ecdysozoa</taxon>
        <taxon>Arthropoda</taxon>
        <taxon>Chelicerata</taxon>
        <taxon>Arachnida</taxon>
        <taxon>Araneae</taxon>
        <taxon>Araneomorphae</taxon>
        <taxon>Entelegynae</taxon>
        <taxon>Araneoidea</taxon>
        <taxon>Araneidae</taxon>
        <taxon>Caerostris</taxon>
    </lineage>
</organism>
<comment type="caution">
    <text evidence="1">The sequence shown here is derived from an EMBL/GenBank/DDBJ whole genome shotgun (WGS) entry which is preliminary data.</text>
</comment>
<evidence type="ECO:0000313" key="2">
    <source>
        <dbReference type="Proteomes" id="UP001054945"/>
    </source>
</evidence>
<proteinExistence type="predicted"/>
<evidence type="ECO:0000313" key="1">
    <source>
        <dbReference type="EMBL" id="GIY13691.1"/>
    </source>
</evidence>
<accession>A0AAV4R048</accession>
<dbReference type="EMBL" id="BPLR01006984">
    <property type="protein sequence ID" value="GIY13691.1"/>
    <property type="molecule type" value="Genomic_DNA"/>
</dbReference>
<dbReference type="Proteomes" id="UP001054945">
    <property type="component" value="Unassembled WGS sequence"/>
</dbReference>
<sequence length="114" mass="13395">MTDELNKWRNYKSRLTTESCFAFSVFHHAHLQNQQNSYETNGKRICIKRIKDLFCETSDEVMLTLRRKRFTTALKTELDSYCLLRVQYTRIKPNIALKTVKMITGIGTNAKNTL</sequence>
<protein>
    <recommendedName>
        <fullName evidence="3">Transposase</fullName>
    </recommendedName>
</protein>
<name>A0AAV4R048_CAEEX</name>
<reference evidence="1 2" key="1">
    <citation type="submission" date="2021-06" db="EMBL/GenBank/DDBJ databases">
        <title>Caerostris extrusa draft genome.</title>
        <authorList>
            <person name="Kono N."/>
            <person name="Arakawa K."/>
        </authorList>
    </citation>
    <scope>NUCLEOTIDE SEQUENCE [LARGE SCALE GENOMIC DNA]</scope>
</reference>
<evidence type="ECO:0008006" key="3">
    <source>
        <dbReference type="Google" id="ProtNLM"/>
    </source>
</evidence>
<keyword evidence="2" id="KW-1185">Reference proteome</keyword>
<gene>
    <name evidence="1" type="ORF">CEXT_132301</name>
</gene>
<dbReference type="AlphaFoldDB" id="A0AAV4R048"/>